<dbReference type="Proteomes" id="UP000315783">
    <property type="component" value="Unassembled WGS sequence"/>
</dbReference>
<reference evidence="2 3" key="1">
    <citation type="journal article" date="2019" name="Appl. Microbiol. Biotechnol.">
        <title>Genome sequence of Isaria javanica and comparative genome analysis insights into family S53 peptidase evolution in fungal entomopathogens.</title>
        <authorList>
            <person name="Lin R."/>
            <person name="Zhang X."/>
            <person name="Xin B."/>
            <person name="Zou M."/>
            <person name="Gao Y."/>
            <person name="Qin F."/>
            <person name="Hu Q."/>
            <person name="Xie B."/>
            <person name="Cheng X."/>
        </authorList>
    </citation>
    <scope>NUCLEOTIDE SEQUENCE [LARGE SCALE GENOMIC DNA]</scope>
    <source>
        <strain evidence="2 3">IJ1G</strain>
    </source>
</reference>
<proteinExistence type="predicted"/>
<accession>A0A545UKI4</accession>
<dbReference type="AlphaFoldDB" id="A0A545UKI4"/>
<dbReference type="EMBL" id="SPUK01000048">
    <property type="protein sequence ID" value="TQV89975.1"/>
    <property type="molecule type" value="Genomic_DNA"/>
</dbReference>
<evidence type="ECO:0000256" key="1">
    <source>
        <dbReference type="SAM" id="MobiDB-lite"/>
    </source>
</evidence>
<name>A0A545UKI4_9HYPO</name>
<feature type="region of interest" description="Disordered" evidence="1">
    <location>
        <begin position="1"/>
        <end position="20"/>
    </location>
</feature>
<protein>
    <submittedName>
        <fullName evidence="2">Uncharacterized protein</fullName>
    </submittedName>
</protein>
<comment type="caution">
    <text evidence="2">The sequence shown here is derived from an EMBL/GenBank/DDBJ whole genome shotgun (WGS) entry which is preliminary data.</text>
</comment>
<gene>
    <name evidence="2" type="ORF">IF1G_11352</name>
</gene>
<evidence type="ECO:0000313" key="3">
    <source>
        <dbReference type="Proteomes" id="UP000315783"/>
    </source>
</evidence>
<organism evidence="2 3">
    <name type="scientific">Cordyceps javanica</name>
    <dbReference type="NCBI Taxonomy" id="43265"/>
    <lineage>
        <taxon>Eukaryota</taxon>
        <taxon>Fungi</taxon>
        <taxon>Dikarya</taxon>
        <taxon>Ascomycota</taxon>
        <taxon>Pezizomycotina</taxon>
        <taxon>Sordariomycetes</taxon>
        <taxon>Hypocreomycetidae</taxon>
        <taxon>Hypocreales</taxon>
        <taxon>Cordycipitaceae</taxon>
        <taxon>Cordyceps</taxon>
    </lineage>
</organism>
<evidence type="ECO:0000313" key="2">
    <source>
        <dbReference type="EMBL" id="TQV89975.1"/>
    </source>
</evidence>
<keyword evidence="3" id="KW-1185">Reference proteome</keyword>
<feature type="compositionally biased region" description="Polar residues" evidence="1">
    <location>
        <begin position="7"/>
        <end position="20"/>
    </location>
</feature>
<sequence>MDRKTTASRSYFRNTSDGSNSLSFLESLGISSRPILELPARQGCTQSWLQKLAELARKLAEDIFIYQFQQQALRGQLAVMDEM</sequence>